<dbReference type="OrthoDB" id="65569at2759"/>
<evidence type="ECO:0000256" key="4">
    <source>
        <dbReference type="ARBA" id="ARBA00022801"/>
    </source>
</evidence>
<keyword evidence="5" id="KW-0325">Glycoprotein</keyword>
<dbReference type="Pfam" id="PF00232">
    <property type="entry name" value="Glyco_hydro_1"/>
    <property type="match status" value="1"/>
</dbReference>
<dbReference type="InterPro" id="IPR017853">
    <property type="entry name" value="GH"/>
</dbReference>
<evidence type="ECO:0000256" key="3">
    <source>
        <dbReference type="ARBA" id="ARBA00012744"/>
    </source>
</evidence>
<evidence type="ECO:0000256" key="10">
    <source>
        <dbReference type="SAM" id="SignalP"/>
    </source>
</evidence>
<dbReference type="EC" id="3.2.1.21" evidence="3"/>
<keyword evidence="4 9" id="KW-0378">Hydrolase</keyword>
<keyword evidence="10" id="KW-0732">Signal</keyword>
<sequence>MFLFKAVVLCSLLQVTLSIDQRFPPNFKFGAATSAYQVEGGWDADGKGLNIWDRFVHTHPEKIKGGATGDIAADSYHRYRDDVNAAAELGLHFYRFSINWARILPNGFTNEFNEAGAKYYSDLIDALLAKGVEPVITLYHWELPVKIQDMGGWTNPHIVDWFGDYARVIYSLYADRVKTWLTINEAISVCDYMYNIGILAPGIKESVYAPFLCNKYILLAHAKAYRIFDREFRPKYQGRVSLANNILWIEPAIKNDTALAELGRQHSAGRYCHPIMSKKGGWPPTIEKLMLEYSLKEGFSQSRLPAFTKEEINFMKGTADFLGLNHYTTNLIRPAKPGENMGIWFINGSPELNAILEKPPNSNLGALNILPVYPEGLRRQLKWLHEEYNGIDILITENGFSTIGRKLNDYDRAEFIKENLEQVLLSIKKDNVSVIGYTVWSLIDNFEWTDGYSIKFGLYEVDFEDPNRSRQARISADFYRCVINNHSLTGAEACLKQKKNERRYKRIRISINGSDRLPQNVLLIVFVLLKFL</sequence>
<dbReference type="Proteomes" id="UP000838878">
    <property type="component" value="Chromosome 12"/>
</dbReference>
<reference evidence="11" key="1">
    <citation type="submission" date="2021-12" db="EMBL/GenBank/DDBJ databases">
        <authorList>
            <person name="Martin H S."/>
        </authorList>
    </citation>
    <scope>NUCLEOTIDE SEQUENCE</scope>
</reference>
<comment type="similarity">
    <text evidence="1 8">Belongs to the glycosyl hydrolase 1 family.</text>
</comment>
<feature type="signal peptide" evidence="10">
    <location>
        <begin position="1"/>
        <end position="18"/>
    </location>
</feature>
<proteinExistence type="inferred from homology"/>
<evidence type="ECO:0000256" key="7">
    <source>
        <dbReference type="PROSITE-ProRule" id="PRU10055"/>
    </source>
</evidence>
<feature type="non-terminal residue" evidence="11">
    <location>
        <position position="532"/>
    </location>
</feature>
<dbReference type="PRINTS" id="PR00131">
    <property type="entry name" value="GLHYDRLASE1"/>
</dbReference>
<dbReference type="GO" id="GO:0008422">
    <property type="term" value="F:beta-glucosidase activity"/>
    <property type="evidence" value="ECO:0007669"/>
    <property type="project" value="TreeGrafter"/>
</dbReference>
<evidence type="ECO:0000256" key="1">
    <source>
        <dbReference type="ARBA" id="ARBA00010838"/>
    </source>
</evidence>
<comment type="subunit">
    <text evidence="2">Homodimer.</text>
</comment>
<dbReference type="SUPFAM" id="SSF51445">
    <property type="entry name" value="(Trans)glycosidases"/>
    <property type="match status" value="1"/>
</dbReference>
<accession>A0A8J9Y8W0</accession>
<evidence type="ECO:0000256" key="8">
    <source>
        <dbReference type="RuleBase" id="RU003690"/>
    </source>
</evidence>
<dbReference type="AlphaFoldDB" id="A0A8J9Y8W0"/>
<evidence type="ECO:0000256" key="2">
    <source>
        <dbReference type="ARBA" id="ARBA00011738"/>
    </source>
</evidence>
<gene>
    <name evidence="11" type="ORF">BINO364_LOCUS4217</name>
</gene>
<dbReference type="PROSITE" id="PS00653">
    <property type="entry name" value="GLYCOSYL_HYDROL_F1_2"/>
    <property type="match status" value="1"/>
</dbReference>
<dbReference type="InterPro" id="IPR001360">
    <property type="entry name" value="Glyco_hydro_1"/>
</dbReference>
<organism evidence="11 12">
    <name type="scientific">Brenthis ino</name>
    <name type="common">lesser marbled fritillary</name>
    <dbReference type="NCBI Taxonomy" id="405034"/>
    <lineage>
        <taxon>Eukaryota</taxon>
        <taxon>Metazoa</taxon>
        <taxon>Ecdysozoa</taxon>
        <taxon>Arthropoda</taxon>
        <taxon>Hexapoda</taxon>
        <taxon>Insecta</taxon>
        <taxon>Pterygota</taxon>
        <taxon>Neoptera</taxon>
        <taxon>Endopterygota</taxon>
        <taxon>Lepidoptera</taxon>
        <taxon>Glossata</taxon>
        <taxon>Ditrysia</taxon>
        <taxon>Papilionoidea</taxon>
        <taxon>Nymphalidae</taxon>
        <taxon>Heliconiinae</taxon>
        <taxon>Argynnini</taxon>
        <taxon>Brenthis</taxon>
    </lineage>
</organism>
<keyword evidence="12" id="KW-1185">Reference proteome</keyword>
<name>A0A8J9Y8W0_9NEOP</name>
<evidence type="ECO:0000256" key="5">
    <source>
        <dbReference type="ARBA" id="ARBA00023180"/>
    </source>
</evidence>
<dbReference type="EMBL" id="OV170232">
    <property type="protein sequence ID" value="CAH0717630.1"/>
    <property type="molecule type" value="Genomic_DNA"/>
</dbReference>
<dbReference type="Gene3D" id="3.20.20.80">
    <property type="entry name" value="Glycosidases"/>
    <property type="match status" value="1"/>
</dbReference>
<dbReference type="FunFam" id="3.20.20.80:FF:000013">
    <property type="entry name" value="lactase-phlorizin hydrolase"/>
    <property type="match status" value="1"/>
</dbReference>
<protein>
    <recommendedName>
        <fullName evidence="3">beta-glucosidase</fullName>
        <ecNumber evidence="3">3.2.1.21</ecNumber>
    </recommendedName>
</protein>
<feature type="active site" description="Nucleophile" evidence="7">
    <location>
        <position position="397"/>
    </location>
</feature>
<evidence type="ECO:0000256" key="6">
    <source>
        <dbReference type="ARBA" id="ARBA00023295"/>
    </source>
</evidence>
<dbReference type="PROSITE" id="PS00572">
    <property type="entry name" value="GLYCOSYL_HYDROL_F1_1"/>
    <property type="match status" value="1"/>
</dbReference>
<dbReference type="GO" id="GO:0005975">
    <property type="term" value="P:carbohydrate metabolic process"/>
    <property type="evidence" value="ECO:0007669"/>
    <property type="project" value="InterPro"/>
</dbReference>
<evidence type="ECO:0000313" key="12">
    <source>
        <dbReference type="Proteomes" id="UP000838878"/>
    </source>
</evidence>
<keyword evidence="6 9" id="KW-0326">Glycosidase</keyword>
<dbReference type="PANTHER" id="PTHR10353">
    <property type="entry name" value="GLYCOSYL HYDROLASE"/>
    <property type="match status" value="1"/>
</dbReference>
<dbReference type="PANTHER" id="PTHR10353:SF36">
    <property type="entry name" value="LP05116P"/>
    <property type="match status" value="1"/>
</dbReference>
<dbReference type="InterPro" id="IPR033132">
    <property type="entry name" value="GH_1_N_CS"/>
</dbReference>
<evidence type="ECO:0000256" key="9">
    <source>
        <dbReference type="RuleBase" id="RU004468"/>
    </source>
</evidence>
<dbReference type="InterPro" id="IPR018120">
    <property type="entry name" value="Glyco_hydro_1_AS"/>
</dbReference>
<evidence type="ECO:0000313" key="11">
    <source>
        <dbReference type="EMBL" id="CAH0717630.1"/>
    </source>
</evidence>
<feature type="chain" id="PRO_5035481133" description="beta-glucosidase" evidence="10">
    <location>
        <begin position="19"/>
        <end position="532"/>
    </location>
</feature>